<evidence type="ECO:0008006" key="3">
    <source>
        <dbReference type="Google" id="ProtNLM"/>
    </source>
</evidence>
<evidence type="ECO:0000313" key="2">
    <source>
        <dbReference type="EMBL" id="QHT88686.1"/>
    </source>
</evidence>
<evidence type="ECO:0000256" key="1">
    <source>
        <dbReference type="SAM" id="MobiDB-lite"/>
    </source>
</evidence>
<protein>
    <recommendedName>
        <fullName evidence="3">MIF4G domain-containing protein</fullName>
    </recommendedName>
</protein>
<feature type="region of interest" description="Disordered" evidence="1">
    <location>
        <begin position="63"/>
        <end position="89"/>
    </location>
</feature>
<feature type="compositionally biased region" description="Basic residues" evidence="1">
    <location>
        <begin position="75"/>
        <end position="84"/>
    </location>
</feature>
<dbReference type="EMBL" id="MN740121">
    <property type="protein sequence ID" value="QHT88686.1"/>
    <property type="molecule type" value="Genomic_DNA"/>
</dbReference>
<sequence length="345" mass="39715">MTTTVANNQTMKYNLQAFRETIFHGFDFVIPDDTIRVINYLAVEIGAAANTINPVFQKKEHKEGDSVFSMTTHSSKSRNKKGRGNKFMESNNEDWEQLRSFNSTKIEQKTGLDGHIEQLRSNLNKISEKTFHDIRDKIIVILDEILTSTGLSEEDITTLGATIYDISSTSKFYSKMFADLYSELVTKYSCLRPSFDNYFADFPSHFETIQYTAPEANYDKFCENNKINENRRANSQFFVNLALNGFISKLSVARILRHLLDTIMNTINRTEKKNEVDELTENVAILFNRDMLNLVEDDSDYQEDELEINGKTIVETITILAVSKSKDYKSLSNKAIFKYMDLVEM</sequence>
<organism evidence="2">
    <name type="scientific">viral metagenome</name>
    <dbReference type="NCBI Taxonomy" id="1070528"/>
    <lineage>
        <taxon>unclassified sequences</taxon>
        <taxon>metagenomes</taxon>
        <taxon>organismal metagenomes</taxon>
    </lineage>
</organism>
<accession>A0A6C0I8M4</accession>
<dbReference type="AlphaFoldDB" id="A0A6C0I8M4"/>
<reference evidence="2" key="1">
    <citation type="journal article" date="2020" name="Nature">
        <title>Giant virus diversity and host interactions through global metagenomics.</title>
        <authorList>
            <person name="Schulz F."/>
            <person name="Roux S."/>
            <person name="Paez-Espino D."/>
            <person name="Jungbluth S."/>
            <person name="Walsh D.A."/>
            <person name="Denef V.J."/>
            <person name="McMahon K.D."/>
            <person name="Konstantinidis K.T."/>
            <person name="Eloe-Fadrosh E.A."/>
            <person name="Kyrpides N.C."/>
            <person name="Woyke T."/>
        </authorList>
    </citation>
    <scope>NUCLEOTIDE SEQUENCE</scope>
    <source>
        <strain evidence="2">GVMAG-M-3300023184-51</strain>
    </source>
</reference>
<name>A0A6C0I8M4_9ZZZZ</name>
<proteinExistence type="predicted"/>